<keyword evidence="1" id="KW-0472">Membrane</keyword>
<feature type="transmembrane region" description="Helical" evidence="1">
    <location>
        <begin position="16"/>
        <end position="38"/>
    </location>
</feature>
<reference evidence="2" key="1">
    <citation type="submission" date="2024-04" db="EMBL/GenBank/DDBJ databases">
        <authorList>
            <person name="Bains C."/>
            <person name="Hallett B."/>
            <person name="Lee H."/>
            <person name="Redzematovic E."/>
            <person name="Hutchison K.W."/>
            <person name="Molloy S.D."/>
            <person name="Viland M.D."/>
            <person name="Lewis C.M."/>
            <person name="Garlena R.A."/>
            <person name="Russell D.A."/>
            <person name="Jacobs-Sera D."/>
            <person name="Hatfull G.F."/>
        </authorList>
    </citation>
    <scope>NUCLEOTIDE SEQUENCE</scope>
</reference>
<accession>A0AAU8GRF1</accession>
<evidence type="ECO:0000313" key="2">
    <source>
        <dbReference type="EMBL" id="XCH43646.1"/>
    </source>
</evidence>
<protein>
    <submittedName>
        <fullName evidence="2">Uncharacterized protein</fullName>
    </submittedName>
</protein>
<name>A0AAU8GRF1_9VIRU</name>
<organism evidence="2">
    <name type="scientific">Mycobacterium phage Pharb</name>
    <dbReference type="NCBI Taxonomy" id="3136626"/>
    <lineage>
        <taxon>Viruses</taxon>
    </lineage>
</organism>
<sequence>MRARSWDEYGRNTDRIALWAIVVIPALIVAVGVVYVAVAA</sequence>
<proteinExistence type="predicted"/>
<keyword evidence="1" id="KW-0812">Transmembrane</keyword>
<gene>
    <name evidence="2" type="primary">37</name>
    <name evidence="2" type="ORF">SEA_PHARB_37</name>
</gene>
<keyword evidence="1" id="KW-1133">Transmembrane helix</keyword>
<evidence type="ECO:0000256" key="1">
    <source>
        <dbReference type="SAM" id="Phobius"/>
    </source>
</evidence>
<dbReference type="EMBL" id="PP750966">
    <property type="protein sequence ID" value="XCH43646.1"/>
    <property type="molecule type" value="Genomic_DNA"/>
</dbReference>